<feature type="signal peptide" evidence="1">
    <location>
        <begin position="1"/>
        <end position="25"/>
    </location>
</feature>
<comment type="caution">
    <text evidence="2">The sequence shown here is derived from an EMBL/GenBank/DDBJ whole genome shotgun (WGS) entry which is preliminary data.</text>
</comment>
<proteinExistence type="predicted"/>
<evidence type="ECO:0000313" key="3">
    <source>
        <dbReference type="Proteomes" id="UP000241803"/>
    </source>
</evidence>
<sequence length="141" mass="15370">MLRKLVSKFVLIAMLFTVFSTTANAGLLYSKSLVQPSNCIESMLCCPTMNMHTIASSVGSSHMSLTDMCDSHSSSMVDTVKSTSSITQCCNDADCHSQVSPIAILSGFSFTPESTHTDHFIEPQGQLFTRNEPILRPPVFI</sequence>
<dbReference type="Proteomes" id="UP000241803">
    <property type="component" value="Unassembled WGS sequence"/>
</dbReference>
<protein>
    <submittedName>
        <fullName evidence="2">Uncharacterized protein</fullName>
    </submittedName>
</protein>
<keyword evidence="1" id="KW-0732">Signal</keyword>
<dbReference type="EMBL" id="PYOC01000003">
    <property type="protein sequence ID" value="PSV47412.1"/>
    <property type="molecule type" value="Genomic_DNA"/>
</dbReference>
<feature type="chain" id="PRO_5015767891" evidence="1">
    <location>
        <begin position="26"/>
        <end position="141"/>
    </location>
</feature>
<dbReference type="AlphaFoldDB" id="A0A2T3L8W5"/>
<name>A0A2T3L8W5_9GAMM</name>
<accession>A0A2T3L8W5</accession>
<evidence type="ECO:0000313" key="2">
    <source>
        <dbReference type="EMBL" id="PSV47412.1"/>
    </source>
</evidence>
<evidence type="ECO:0000256" key="1">
    <source>
        <dbReference type="SAM" id="SignalP"/>
    </source>
</evidence>
<reference evidence="2 3" key="1">
    <citation type="submission" date="2018-03" db="EMBL/GenBank/DDBJ databases">
        <title>Whole genome sequencing of Histamine producing bacteria.</title>
        <authorList>
            <person name="Butler K."/>
        </authorList>
    </citation>
    <scope>NUCLEOTIDE SEQUENCE [LARGE SCALE GENOMIC DNA]</scope>
    <source>
        <strain evidence="2 3">ATCC 19614</strain>
    </source>
</reference>
<gene>
    <name evidence="2" type="ORF">C9J47_11065</name>
</gene>
<organism evidence="2 3">
    <name type="scientific">Photobacterium indicum</name>
    <dbReference type="NCBI Taxonomy" id="81447"/>
    <lineage>
        <taxon>Bacteria</taxon>
        <taxon>Pseudomonadati</taxon>
        <taxon>Pseudomonadota</taxon>
        <taxon>Gammaproteobacteria</taxon>
        <taxon>Vibrionales</taxon>
        <taxon>Vibrionaceae</taxon>
        <taxon>Photobacterium</taxon>
    </lineage>
</organism>
<keyword evidence="3" id="KW-1185">Reference proteome</keyword>